<gene>
    <name evidence="1" type="ORF">IMX20_09505</name>
</gene>
<evidence type="ECO:0000313" key="2">
    <source>
        <dbReference type="Proteomes" id="UP000595091"/>
    </source>
</evidence>
<dbReference type="EMBL" id="CP063066">
    <property type="protein sequence ID" value="QOQ80134.1"/>
    <property type="molecule type" value="Genomic_DNA"/>
</dbReference>
<proteinExistence type="predicted"/>
<geneLocation type="plasmid" evidence="1 2">
    <name>pT4302</name>
</geneLocation>
<accession>A0A7M1KVD7</accession>
<keyword evidence="1" id="KW-0614">Plasmid</keyword>
<evidence type="ECO:0000313" key="1">
    <source>
        <dbReference type="EMBL" id="QOQ80134.1"/>
    </source>
</evidence>
<dbReference type="RefSeq" id="WP_197559184.1">
    <property type="nucleotide sequence ID" value="NZ_CP063066.1"/>
</dbReference>
<protein>
    <submittedName>
        <fullName evidence="1">Uncharacterized protein</fullName>
    </submittedName>
</protein>
<reference evidence="1 2" key="1">
    <citation type="submission" date="2020-10" db="EMBL/GenBank/DDBJ databases">
        <title>Plasmid carrying two tetracycline resistance determinant.</title>
        <authorList>
            <person name="Yang Q."/>
        </authorList>
    </citation>
    <scope>NUCLEOTIDE SEQUENCE [LARGE SCALE GENOMIC DNA]</scope>
    <source>
        <strain evidence="1 2">T43</strain>
        <plasmid evidence="1 2">pT4302</plasmid>
    </source>
</reference>
<organism evidence="1 2">
    <name type="scientific">Aerococcus urinaeequi</name>
    <dbReference type="NCBI Taxonomy" id="51665"/>
    <lineage>
        <taxon>Bacteria</taxon>
        <taxon>Bacillati</taxon>
        <taxon>Bacillota</taxon>
        <taxon>Bacilli</taxon>
        <taxon>Lactobacillales</taxon>
        <taxon>Aerococcaceae</taxon>
        <taxon>Aerococcus</taxon>
    </lineage>
</organism>
<sequence length="95" mass="10689">MNIFLDFYLLFLLYIEGSYFLKIKKIFYTTNRNVRYGINYQASSPTARPGTSFSITPSDKKYRASGVGLSGATSWATGRVSGMEGIHNIEVSVRF</sequence>
<dbReference type="Proteomes" id="UP000595091">
    <property type="component" value="Plasmid pT4302"/>
</dbReference>
<dbReference type="AlphaFoldDB" id="A0A7M1KVD7"/>
<name>A0A7M1KVD7_9LACT</name>